<keyword evidence="7" id="KW-0998">Cell outer membrane</keyword>
<dbReference type="PANTHER" id="PTHR35093">
    <property type="entry name" value="OUTER MEMBRANE PROTEIN NMB0088-RELATED"/>
    <property type="match status" value="1"/>
</dbReference>
<evidence type="ECO:0000313" key="9">
    <source>
        <dbReference type="EMBL" id="APZ92436.1"/>
    </source>
</evidence>
<comment type="similarity">
    <text evidence="2">Belongs to the OmpP1/FadL family.</text>
</comment>
<keyword evidence="3" id="KW-1134">Transmembrane beta strand</keyword>
<evidence type="ECO:0000256" key="1">
    <source>
        <dbReference type="ARBA" id="ARBA00004571"/>
    </source>
</evidence>
<dbReference type="EMBL" id="CP017641">
    <property type="protein sequence ID" value="APZ92436.1"/>
    <property type="molecule type" value="Genomic_DNA"/>
</dbReference>
<dbReference type="Pfam" id="PF03349">
    <property type="entry name" value="Toluene_X"/>
    <property type="match status" value="1"/>
</dbReference>
<dbReference type="GO" id="GO:0015483">
    <property type="term" value="F:long-chain fatty acid transporting porin activity"/>
    <property type="evidence" value="ECO:0007669"/>
    <property type="project" value="TreeGrafter"/>
</dbReference>
<organism evidence="9 10">
    <name type="scientific">Fuerstiella marisgermanici</name>
    <dbReference type="NCBI Taxonomy" id="1891926"/>
    <lineage>
        <taxon>Bacteria</taxon>
        <taxon>Pseudomonadati</taxon>
        <taxon>Planctomycetota</taxon>
        <taxon>Planctomycetia</taxon>
        <taxon>Planctomycetales</taxon>
        <taxon>Planctomycetaceae</taxon>
        <taxon>Fuerstiella</taxon>
    </lineage>
</organism>
<dbReference type="KEGG" id="fmr:Fuma_02047"/>
<dbReference type="Proteomes" id="UP000187735">
    <property type="component" value="Chromosome"/>
</dbReference>
<keyword evidence="6" id="KW-0472">Membrane</keyword>
<proteinExistence type="inferred from homology"/>
<keyword evidence="5" id="KW-0732">Signal</keyword>
<comment type="subcellular location">
    <subcellularLocation>
        <location evidence="1">Cell outer membrane</location>
        <topology evidence="1">Multi-pass membrane protein</topology>
    </subcellularLocation>
</comment>
<dbReference type="Gene3D" id="2.40.160.60">
    <property type="entry name" value="Outer membrane protein transport protein (OMPP1/FadL/TodX)"/>
    <property type="match status" value="1"/>
</dbReference>
<accession>A0A1P8WEE2</accession>
<keyword evidence="4" id="KW-0812">Transmembrane</keyword>
<dbReference type="InterPro" id="IPR000095">
    <property type="entry name" value="CRIB_dom"/>
</dbReference>
<dbReference type="InterPro" id="IPR005017">
    <property type="entry name" value="OMPP1/FadL/TodX"/>
</dbReference>
<evidence type="ECO:0000259" key="8">
    <source>
        <dbReference type="PROSITE" id="PS50108"/>
    </source>
</evidence>
<dbReference type="OrthoDB" id="247139at2"/>
<sequence length="432" mass="45900">MNTTLKSAACAIVLWGLLNSYVNAQGIIVSAVGPVNRSMGGAGTAAPLESMGALFSNPALISALPEDELSIGLAGVLPVLQTKSSIAGFGSGSTSAEPGITPLVNMGWVHRPEDSEVTYGVGLFSAAGFRANFPASVSNTVFTPQSNNAGVPGGLGQVYTEAAFIQFIPTMALRVSDGVSIGFGPTVTIGDLIVDPFVFDSPDDADGSGAPRYASGIGTRTHWGGGFQTGIYYENEQGLHLGATFKSTQWMETFSYNSEDELGRPRTVEAKLDLPMMVSLGTAWSGWDRFVFATDVRYFDYSNTDGFSSSGYEPDGTVKGLGWDSVFSVATGVQYAATEDLFLRMGYTFNENPIPDSQAFFNIGSPLYYQHEIHVGGSYRLSKRVWINLAYTYYLENDISGPIVTPAGAIPGSNVTNESSVHIADVGITVRY</sequence>
<evidence type="ECO:0000256" key="3">
    <source>
        <dbReference type="ARBA" id="ARBA00022452"/>
    </source>
</evidence>
<dbReference type="PANTHER" id="PTHR35093:SF8">
    <property type="entry name" value="OUTER MEMBRANE PROTEIN NMB0088-RELATED"/>
    <property type="match status" value="1"/>
</dbReference>
<gene>
    <name evidence="9" type="ORF">Fuma_02047</name>
</gene>
<protein>
    <submittedName>
        <fullName evidence="9">Outer membrane protein transport protein (OMPP1/FadL/TodX)</fullName>
    </submittedName>
</protein>
<evidence type="ECO:0000256" key="7">
    <source>
        <dbReference type="ARBA" id="ARBA00023237"/>
    </source>
</evidence>
<name>A0A1P8WEE2_9PLAN</name>
<evidence type="ECO:0000256" key="2">
    <source>
        <dbReference type="ARBA" id="ARBA00008163"/>
    </source>
</evidence>
<evidence type="ECO:0000256" key="4">
    <source>
        <dbReference type="ARBA" id="ARBA00022692"/>
    </source>
</evidence>
<dbReference type="PROSITE" id="PS50108">
    <property type="entry name" value="CRIB"/>
    <property type="match status" value="1"/>
</dbReference>
<dbReference type="RefSeq" id="WP_077024058.1">
    <property type="nucleotide sequence ID" value="NZ_CP017641.1"/>
</dbReference>
<feature type="domain" description="CRIB" evidence="8">
    <location>
        <begin position="363"/>
        <end position="376"/>
    </location>
</feature>
<dbReference type="STRING" id="1891926.Fuma_02047"/>
<dbReference type="AlphaFoldDB" id="A0A1P8WEE2"/>
<evidence type="ECO:0000256" key="6">
    <source>
        <dbReference type="ARBA" id="ARBA00023136"/>
    </source>
</evidence>
<dbReference type="SUPFAM" id="SSF56935">
    <property type="entry name" value="Porins"/>
    <property type="match status" value="1"/>
</dbReference>
<reference evidence="9 10" key="1">
    <citation type="journal article" date="2016" name="Front. Microbiol.">
        <title>Fuerstia marisgermanicae gen. nov., sp. nov., an Unusual Member of the Phylum Planctomycetes from the German Wadden Sea.</title>
        <authorList>
            <person name="Kohn T."/>
            <person name="Heuer A."/>
            <person name="Jogler M."/>
            <person name="Vollmers J."/>
            <person name="Boedeker C."/>
            <person name="Bunk B."/>
            <person name="Rast P."/>
            <person name="Borchert D."/>
            <person name="Glockner I."/>
            <person name="Freese H.M."/>
            <person name="Klenk H.P."/>
            <person name="Overmann J."/>
            <person name="Kaster A.K."/>
            <person name="Rohde M."/>
            <person name="Wiegand S."/>
            <person name="Jogler C."/>
        </authorList>
    </citation>
    <scope>NUCLEOTIDE SEQUENCE [LARGE SCALE GENOMIC DNA]</scope>
    <source>
        <strain evidence="9 10">NH11</strain>
    </source>
</reference>
<dbReference type="GO" id="GO:0009279">
    <property type="term" value="C:cell outer membrane"/>
    <property type="evidence" value="ECO:0007669"/>
    <property type="project" value="UniProtKB-SubCell"/>
</dbReference>
<evidence type="ECO:0000256" key="5">
    <source>
        <dbReference type="ARBA" id="ARBA00022729"/>
    </source>
</evidence>
<keyword evidence="10" id="KW-1185">Reference proteome</keyword>
<evidence type="ECO:0000313" key="10">
    <source>
        <dbReference type="Proteomes" id="UP000187735"/>
    </source>
</evidence>